<dbReference type="GO" id="GO:0004806">
    <property type="term" value="F:triacylglycerol lipase activity"/>
    <property type="evidence" value="ECO:0007669"/>
    <property type="project" value="TreeGrafter"/>
</dbReference>
<accession>A0AAV6SVS0</accession>
<dbReference type="FunFam" id="1.10.150.50:FF:000030">
    <property type="entry name" value="transcription factor ETV6"/>
    <property type="match status" value="1"/>
</dbReference>
<evidence type="ECO:0000256" key="6">
    <source>
        <dbReference type="ARBA" id="ARBA00022843"/>
    </source>
</evidence>
<keyword evidence="15" id="KW-0442">Lipid degradation</keyword>
<feature type="active site" description="Nucleophile" evidence="15">
    <location>
        <position position="382"/>
    </location>
</feature>
<feature type="domain" description="PNPLA" evidence="19">
    <location>
        <begin position="345"/>
        <end position="514"/>
    </location>
</feature>
<evidence type="ECO:0000259" key="17">
    <source>
        <dbReference type="PROSITE" id="PS50061"/>
    </source>
</evidence>
<evidence type="ECO:0000256" key="2">
    <source>
        <dbReference type="ARBA" id="ARBA00005562"/>
    </source>
</evidence>
<evidence type="ECO:0000256" key="13">
    <source>
        <dbReference type="ARBA" id="ARBA00063414"/>
    </source>
</evidence>
<dbReference type="GO" id="GO:0005811">
    <property type="term" value="C:lipid droplet"/>
    <property type="evidence" value="ECO:0007669"/>
    <property type="project" value="TreeGrafter"/>
</dbReference>
<dbReference type="GO" id="GO:0000981">
    <property type="term" value="F:DNA-binding transcription factor activity, RNA polymerase II-specific"/>
    <property type="evidence" value="ECO:0007669"/>
    <property type="project" value="UniProtKB-ARBA"/>
</dbReference>
<keyword evidence="15" id="KW-0378">Hydrolase</keyword>
<comment type="similarity">
    <text evidence="2 16">Belongs to the ETS family.</text>
</comment>
<keyword evidence="10" id="KW-0804">Transcription</keyword>
<keyword evidence="6" id="KW-0832">Ubl conjugation</keyword>
<evidence type="ECO:0000256" key="16">
    <source>
        <dbReference type="RuleBase" id="RU004019"/>
    </source>
</evidence>
<keyword evidence="15" id="KW-0443">Lipid metabolism</keyword>
<organism evidence="20 21">
    <name type="scientific">Solea senegalensis</name>
    <name type="common">Senegalese sole</name>
    <dbReference type="NCBI Taxonomy" id="28829"/>
    <lineage>
        <taxon>Eukaryota</taxon>
        <taxon>Metazoa</taxon>
        <taxon>Chordata</taxon>
        <taxon>Craniata</taxon>
        <taxon>Vertebrata</taxon>
        <taxon>Euteleostomi</taxon>
        <taxon>Actinopterygii</taxon>
        <taxon>Neopterygii</taxon>
        <taxon>Teleostei</taxon>
        <taxon>Neoteleostei</taxon>
        <taxon>Acanthomorphata</taxon>
        <taxon>Carangaria</taxon>
        <taxon>Pleuronectiformes</taxon>
        <taxon>Pleuronectoidei</taxon>
        <taxon>Soleidae</taxon>
        <taxon>Solea</taxon>
    </lineage>
</organism>
<dbReference type="Pfam" id="PF02198">
    <property type="entry name" value="SAM_PNT"/>
    <property type="match status" value="1"/>
</dbReference>
<proteinExistence type="inferred from homology"/>
<dbReference type="GO" id="GO:0005634">
    <property type="term" value="C:nucleus"/>
    <property type="evidence" value="ECO:0007669"/>
    <property type="project" value="UniProtKB-SubCell"/>
</dbReference>
<keyword evidence="3" id="KW-0678">Repressor</keyword>
<evidence type="ECO:0000256" key="3">
    <source>
        <dbReference type="ARBA" id="ARBA00022491"/>
    </source>
</evidence>
<feature type="short sequence motif" description="DGA/G" evidence="15">
    <location>
        <begin position="501"/>
        <end position="503"/>
    </location>
</feature>
<comment type="subunit">
    <text evidence="13">Can form homodimers or heterodimers with TEL2 or FLI1. Interacts with L3MBTL1 and HDAC9.</text>
</comment>
<dbReference type="PANTHER" id="PTHR12406">
    <property type="entry name" value="CALCIUM-INDEPENDENT PHOSPHOLIPASE A2 IPLA2 -RELATED"/>
    <property type="match status" value="1"/>
</dbReference>
<dbReference type="PROSITE" id="PS50061">
    <property type="entry name" value="ETS_DOMAIN_3"/>
    <property type="match status" value="1"/>
</dbReference>
<gene>
    <name evidence="20" type="ORF">JOB18_039000</name>
</gene>
<evidence type="ECO:0000256" key="9">
    <source>
        <dbReference type="ARBA" id="ARBA00023125"/>
    </source>
</evidence>
<feature type="short sequence motif" description="GXSXG" evidence="15">
    <location>
        <begin position="380"/>
        <end position="384"/>
    </location>
</feature>
<dbReference type="Proteomes" id="UP000693946">
    <property type="component" value="Linkage Group LG11"/>
</dbReference>
<dbReference type="GO" id="GO:0055088">
    <property type="term" value="P:lipid homeostasis"/>
    <property type="evidence" value="ECO:0007669"/>
    <property type="project" value="TreeGrafter"/>
</dbReference>
<dbReference type="GO" id="GO:0030154">
    <property type="term" value="P:cell differentiation"/>
    <property type="evidence" value="ECO:0007669"/>
    <property type="project" value="UniProtKB-ARBA"/>
</dbReference>
<feature type="domain" description="PNT" evidence="18">
    <location>
        <begin position="5"/>
        <end position="89"/>
    </location>
</feature>
<dbReference type="EMBL" id="JAGKHQ010000003">
    <property type="protein sequence ID" value="KAG7520939.1"/>
    <property type="molecule type" value="Genomic_DNA"/>
</dbReference>
<dbReference type="InterPro" id="IPR002641">
    <property type="entry name" value="PNPLA_dom"/>
</dbReference>
<evidence type="ECO:0000256" key="11">
    <source>
        <dbReference type="ARBA" id="ARBA00023242"/>
    </source>
</evidence>
<dbReference type="Pfam" id="PF00178">
    <property type="entry name" value="Ets"/>
    <property type="match status" value="1"/>
</dbReference>
<keyword evidence="11 16" id="KW-0539">Nucleus</keyword>
<dbReference type="InterPro" id="IPR033562">
    <property type="entry name" value="PLPL"/>
</dbReference>
<evidence type="ECO:0000256" key="10">
    <source>
        <dbReference type="ARBA" id="ARBA00023163"/>
    </source>
</evidence>
<evidence type="ECO:0000256" key="12">
    <source>
        <dbReference type="ARBA" id="ARBA00055208"/>
    </source>
</evidence>
<evidence type="ECO:0000256" key="1">
    <source>
        <dbReference type="ARBA" id="ARBA00004123"/>
    </source>
</evidence>
<dbReference type="GO" id="GO:0019433">
    <property type="term" value="P:triglyceride catabolic process"/>
    <property type="evidence" value="ECO:0007669"/>
    <property type="project" value="TreeGrafter"/>
</dbReference>
<dbReference type="GO" id="GO:0000977">
    <property type="term" value="F:RNA polymerase II transcription regulatory region sequence-specific DNA binding"/>
    <property type="evidence" value="ECO:0007669"/>
    <property type="project" value="UniProtKB-ARBA"/>
</dbReference>
<dbReference type="GO" id="GO:0005737">
    <property type="term" value="C:cytoplasm"/>
    <property type="evidence" value="ECO:0007669"/>
    <property type="project" value="TreeGrafter"/>
</dbReference>
<keyword evidence="4" id="KW-1017">Isopeptide bond</keyword>
<evidence type="ECO:0000313" key="21">
    <source>
        <dbReference type="Proteomes" id="UP000693946"/>
    </source>
</evidence>
<dbReference type="AlphaFoldDB" id="A0AAV6SVS0"/>
<feature type="active site" description="Proton acceptor" evidence="15">
    <location>
        <position position="501"/>
    </location>
</feature>
<dbReference type="SMART" id="SM00413">
    <property type="entry name" value="ETS"/>
    <property type="match status" value="1"/>
</dbReference>
<reference evidence="20 21" key="1">
    <citation type="journal article" date="2021" name="Sci. Rep.">
        <title>Chromosome anchoring in Senegalese sole (Solea senegalensis) reveals sex-associated markers and genome rearrangements in flatfish.</title>
        <authorList>
            <person name="Guerrero-Cozar I."/>
            <person name="Gomez-Garrido J."/>
            <person name="Berbel C."/>
            <person name="Martinez-Blanch J.F."/>
            <person name="Alioto T."/>
            <person name="Claros M.G."/>
            <person name="Gagnaire P.A."/>
            <person name="Manchado M."/>
        </authorList>
    </citation>
    <scope>NUCLEOTIDE SEQUENCE [LARGE SCALE GENOMIC DNA]</scope>
    <source>
        <strain evidence="20">Sse05_10M</strain>
    </source>
</reference>
<evidence type="ECO:0000256" key="4">
    <source>
        <dbReference type="ARBA" id="ARBA00022499"/>
    </source>
</evidence>
<dbReference type="FunFam" id="1.10.10.10:FF:000176">
    <property type="entry name" value="transcription factor ETV6 isoform X2"/>
    <property type="match status" value="1"/>
</dbReference>
<feature type="domain" description="ETS" evidence="17">
    <location>
        <begin position="165"/>
        <end position="246"/>
    </location>
</feature>
<evidence type="ECO:0000259" key="19">
    <source>
        <dbReference type="PROSITE" id="PS51635"/>
    </source>
</evidence>
<dbReference type="InterPro" id="IPR000418">
    <property type="entry name" value="Ets_dom"/>
</dbReference>
<comment type="caution">
    <text evidence="20">The sequence shown here is derived from an EMBL/GenBank/DDBJ whole genome shotgun (WGS) entry which is preliminary data.</text>
</comment>
<evidence type="ECO:0000259" key="18">
    <source>
        <dbReference type="PROSITE" id="PS51433"/>
    </source>
</evidence>
<evidence type="ECO:0000256" key="5">
    <source>
        <dbReference type="ARBA" id="ARBA00022553"/>
    </source>
</evidence>
<name>A0AAV6SVS0_SOLSE</name>
<dbReference type="GO" id="GO:0016020">
    <property type="term" value="C:membrane"/>
    <property type="evidence" value="ECO:0007669"/>
    <property type="project" value="TreeGrafter"/>
</dbReference>
<dbReference type="Pfam" id="PF01734">
    <property type="entry name" value="Patatin"/>
    <property type="match status" value="1"/>
</dbReference>
<evidence type="ECO:0000313" key="20">
    <source>
        <dbReference type="EMBL" id="KAG7520939.1"/>
    </source>
</evidence>
<comment type="subcellular location">
    <subcellularLocation>
        <location evidence="1 16">Nucleus</location>
    </subcellularLocation>
</comment>
<protein>
    <recommendedName>
        <fullName evidence="14">Transcription factor ETV6</fullName>
    </recommendedName>
</protein>
<dbReference type="PROSITE" id="PS00346">
    <property type="entry name" value="ETS_DOMAIN_2"/>
    <property type="match status" value="1"/>
</dbReference>
<keyword evidence="9 16" id="KW-0238">DNA-binding</keyword>
<evidence type="ECO:0000256" key="15">
    <source>
        <dbReference type="PROSITE-ProRule" id="PRU01161"/>
    </source>
</evidence>
<sequence length="722" mass="82071">MISDHQLLQEDLWFLPGRLRINPSLWDKDDVSHWLHWAQKEYSLRRLERGHFEMNGRALCLLTKDDFRRRCPNSGDVLYEILQCVKQFRTGPVRPRQTPADLTHVHTQSPVICQVHGHDVSDTKAVPTSSQSDVQSNVQEPLNLSNHEKTRTTLRSVNGRIPECRLLWDYVYQLLCDDRYHDYIRWEDEDSLVFRVVDPDGLASLWGNHKNRDNMTYEKMSRALRHYYKLNIIRKERGQKLLFRFLKLPKDMRRHELDEVESPEHSCTETSPTYEFSNDRFEDETQKKAIDGAALPHVGVTNTLRLIHSLFTALTQPAPALTPQQRRKMASSVFTGRYGKAPPSISFSGSGFMATYQLGAAQCLLNYVPWMPRAAPYVLGASAGSLVAAAVVCEMSPITIRDEILTFARQLKALRLGPFNPSINVFHWLEFVLNKHLPADTHQLASGRLAVAMTRLSDGKHVVTTEFQSKDDVVQALLCSCFVPGYCGILPPSFKGVYYLDGGFSGMQPVPPAPCSDTLTVSPFSGETDICPSDRCSKWDMVVSGTTLKANMENSVRALNALYPMTLETLEEAYHRGFKDTIDFLQRNDLAPYSIMSQGSLNCPPDNTWIHLETSAEEEDEVKVEDEAAPPSFIGDGQKDNIVLQSTQRKAVFLLLLTWHCLRHSLFFFFDVFLSSVKKNMKDRLMPVVMLLKWLKIQTQAEGLAHSDVPLPFTFNNNIICK</sequence>
<dbReference type="PANTHER" id="PTHR12406:SF46">
    <property type="entry name" value="PATATIN-LIKE PHOSPHOLIPASE DOMAIN-CONTAINING PROTEIN 2"/>
    <property type="match status" value="1"/>
</dbReference>
<dbReference type="PROSITE" id="PS51635">
    <property type="entry name" value="PNPLA"/>
    <property type="match status" value="1"/>
</dbReference>
<comment type="caution">
    <text evidence="15">Lacks conserved residue(s) required for the propagation of feature annotation.</text>
</comment>
<evidence type="ECO:0000256" key="7">
    <source>
        <dbReference type="ARBA" id="ARBA00022990"/>
    </source>
</evidence>
<keyword evidence="7" id="KW-0007">Acetylation</keyword>
<dbReference type="InterPro" id="IPR003118">
    <property type="entry name" value="Pointed_dom"/>
</dbReference>
<dbReference type="SMART" id="SM00251">
    <property type="entry name" value="SAM_PNT"/>
    <property type="match status" value="1"/>
</dbReference>
<keyword evidence="5" id="KW-0597">Phosphoprotein</keyword>
<dbReference type="PROSITE" id="PS51433">
    <property type="entry name" value="PNT"/>
    <property type="match status" value="1"/>
</dbReference>
<evidence type="ECO:0000256" key="8">
    <source>
        <dbReference type="ARBA" id="ARBA00023015"/>
    </source>
</evidence>
<evidence type="ECO:0000256" key="14">
    <source>
        <dbReference type="ARBA" id="ARBA00067754"/>
    </source>
</evidence>
<comment type="function">
    <text evidence="12">Transcriptional repressor; binds to the DNA sequence 5'-CCGGAAGT-3'. Plays a role in hematopoiesis and malignant transformation.</text>
</comment>
<keyword evidence="8" id="KW-0805">Transcription regulation</keyword>
<keyword evidence="21" id="KW-1185">Reference proteome</keyword>